<keyword evidence="2" id="KW-0808">Transferase</keyword>
<reference evidence="2 3" key="1">
    <citation type="journal article" date="2009" name="J. Bacteriol.">
        <title>The complete genome sequence of Bacillus anthracis Ames 'Ancestor'.</title>
        <authorList>
            <person name="Ravel J."/>
            <person name="Jiang L."/>
            <person name="Stanley S.T."/>
            <person name="Wilson M.R."/>
            <person name="Decker R.S."/>
            <person name="Read T.D."/>
            <person name="Worsham P."/>
            <person name="Keim P.S."/>
            <person name="Salzberg S.L."/>
            <person name="Fraser-Liggett C.M."/>
            <person name="Rasko D.A."/>
        </authorList>
    </citation>
    <scope>NUCLEOTIDE SEQUENCE [LARGE SCALE GENOMIC DNA]</scope>
    <source>
        <strain evidence="3">Ames ancestor</strain>
    </source>
</reference>
<dbReference type="Proteomes" id="UP000000594">
    <property type="component" value="Chromosome"/>
</dbReference>
<dbReference type="PATRIC" id="fig|1392.230.peg.1655"/>
<dbReference type="EMBL" id="AE017334">
    <property type="protein sequence ID" value="AAT30806.1"/>
    <property type="molecule type" value="Genomic_DNA"/>
</dbReference>
<dbReference type="PANTHER" id="PTHR43630:SF2">
    <property type="entry name" value="GLYCOSYLTRANSFERASE"/>
    <property type="match status" value="1"/>
</dbReference>
<accession>E9QWG0</accession>
<dbReference type="Gene3D" id="3.90.550.10">
    <property type="entry name" value="Spore Coat Polysaccharide Biosynthesis Protein SpsA, Chain A"/>
    <property type="match status" value="1"/>
</dbReference>
<dbReference type="Pfam" id="PF00535">
    <property type="entry name" value="Glycos_transf_2"/>
    <property type="match status" value="1"/>
</dbReference>
<accession>A0A6L7H5Q1</accession>
<dbReference type="GeneID" id="45021653"/>
<evidence type="ECO:0000313" key="3">
    <source>
        <dbReference type="Proteomes" id="UP000000594"/>
    </source>
</evidence>
<name>A0A6L7H5Q1_BACAN</name>
<evidence type="ECO:0000259" key="1">
    <source>
        <dbReference type="Pfam" id="PF00535"/>
    </source>
</evidence>
<organism evidence="2 3">
    <name type="scientific">Bacillus anthracis</name>
    <name type="common">anthrax bacterium</name>
    <dbReference type="NCBI Taxonomy" id="1392"/>
    <lineage>
        <taxon>Bacteria</taxon>
        <taxon>Bacillati</taxon>
        <taxon>Bacillota</taxon>
        <taxon>Bacilli</taxon>
        <taxon>Bacillales</taxon>
        <taxon>Bacillaceae</taxon>
        <taxon>Bacillus</taxon>
        <taxon>Bacillus cereus group</taxon>
    </lineage>
</organism>
<dbReference type="InterPro" id="IPR029044">
    <property type="entry name" value="Nucleotide-diphossugar_trans"/>
</dbReference>
<accession>Q81SG2</accession>
<gene>
    <name evidence="2" type="ordered locus">GBAA_1693</name>
</gene>
<evidence type="ECO:0000313" key="2">
    <source>
        <dbReference type="EMBL" id="AAT30806.1"/>
    </source>
</evidence>
<dbReference type="SUPFAM" id="SSF53448">
    <property type="entry name" value="Nucleotide-diphospho-sugar transferases"/>
    <property type="match status" value="1"/>
</dbReference>
<dbReference type="AlphaFoldDB" id="A0A6L7H5Q1"/>
<accession>A0A0F7RKV3</accession>
<accession>E9QWG1</accession>
<dbReference type="KEGG" id="banh:HYU01_08545"/>
<feature type="domain" description="Glycosyltransferase 2-like" evidence="1">
    <location>
        <begin position="12"/>
        <end position="112"/>
    </location>
</feature>
<keyword evidence="3" id="KW-1185">Reference proteome</keyword>
<dbReference type="KEGG" id="bar:GBAA_1693"/>
<protein>
    <submittedName>
        <fullName evidence="2">Glycosyl transferase, group 2 family protein</fullName>
    </submittedName>
</protein>
<sequence length="150" mass="17078">MIVIKPFILACLIVKKRKDILGKCLYSLESIGGEIIIVDNGSTDKKKEIAQKLTDKVYDFKWMNNFVEARNFAASKVSGTWIIAVDADECIDINNFVAAMEEIKSYKDKISIFLVEIMSFVGDNGEEITVNTMARLYKNDGSVYFLWWNV</sequence>
<dbReference type="PANTHER" id="PTHR43630">
    <property type="entry name" value="POLY-BETA-1,6-N-ACETYL-D-GLUCOSAMINE SYNTHASE"/>
    <property type="match status" value="1"/>
</dbReference>
<dbReference type="RefSeq" id="WP_000635408.1">
    <property type="nucleotide sequence ID" value="NZ_AP014833.1"/>
</dbReference>
<dbReference type="InterPro" id="IPR001173">
    <property type="entry name" value="Glyco_trans_2-like"/>
</dbReference>
<accession>Q6I0P0</accession>
<dbReference type="GO" id="GO:0016740">
    <property type="term" value="F:transferase activity"/>
    <property type="evidence" value="ECO:0007669"/>
    <property type="project" value="UniProtKB-KW"/>
</dbReference>
<proteinExistence type="predicted"/>
<accession>Q6KUK1</accession>